<dbReference type="Proteomes" id="UP001596528">
    <property type="component" value="Unassembled WGS sequence"/>
</dbReference>
<proteinExistence type="predicted"/>
<reference evidence="4" key="1">
    <citation type="journal article" date="2019" name="Int. J. Syst. Evol. Microbiol.">
        <title>The Global Catalogue of Microorganisms (GCM) 10K type strain sequencing project: providing services to taxonomists for standard genome sequencing and annotation.</title>
        <authorList>
            <consortium name="The Broad Institute Genomics Platform"/>
            <consortium name="The Broad Institute Genome Sequencing Center for Infectious Disease"/>
            <person name="Wu L."/>
            <person name="Ma J."/>
        </authorList>
    </citation>
    <scope>NUCLEOTIDE SEQUENCE [LARGE SCALE GENOMIC DNA]</scope>
    <source>
        <strain evidence="4">JCM 18657</strain>
    </source>
</reference>
<keyword evidence="1" id="KW-0732">Signal</keyword>
<dbReference type="SUPFAM" id="SSF55383">
    <property type="entry name" value="Copper amine oxidase, domain N"/>
    <property type="match status" value="1"/>
</dbReference>
<organism evidence="3 4">
    <name type="scientific">Paenibacillus thermoaerophilus</name>
    <dbReference type="NCBI Taxonomy" id="1215385"/>
    <lineage>
        <taxon>Bacteria</taxon>
        <taxon>Bacillati</taxon>
        <taxon>Bacillota</taxon>
        <taxon>Bacilli</taxon>
        <taxon>Bacillales</taxon>
        <taxon>Paenibacillaceae</taxon>
        <taxon>Paenibacillus</taxon>
    </lineage>
</organism>
<evidence type="ECO:0000313" key="4">
    <source>
        <dbReference type="Proteomes" id="UP001596528"/>
    </source>
</evidence>
<keyword evidence="4" id="KW-1185">Reference proteome</keyword>
<protein>
    <submittedName>
        <fullName evidence="3">Copper amine oxidase N-terminal domain-containing protein</fullName>
    </submittedName>
</protein>
<dbReference type="Gene3D" id="3.30.457.10">
    <property type="entry name" value="Copper amine oxidase-like, N-terminal domain"/>
    <property type="match status" value="1"/>
</dbReference>
<evidence type="ECO:0000256" key="1">
    <source>
        <dbReference type="SAM" id="SignalP"/>
    </source>
</evidence>
<dbReference type="InterPro" id="IPR036582">
    <property type="entry name" value="Mao_N_sf"/>
</dbReference>
<comment type="caution">
    <text evidence="3">The sequence shown here is derived from an EMBL/GenBank/DDBJ whole genome shotgun (WGS) entry which is preliminary data.</text>
</comment>
<accession>A0ABW2V350</accession>
<dbReference type="SUPFAM" id="SSF54427">
    <property type="entry name" value="NTF2-like"/>
    <property type="match status" value="1"/>
</dbReference>
<dbReference type="InterPro" id="IPR012854">
    <property type="entry name" value="Cu_amine_oxidase-like_N"/>
</dbReference>
<name>A0ABW2V350_9BACL</name>
<feature type="signal peptide" evidence="1">
    <location>
        <begin position="1"/>
        <end position="28"/>
    </location>
</feature>
<evidence type="ECO:0000313" key="3">
    <source>
        <dbReference type="EMBL" id="MFC7750544.1"/>
    </source>
</evidence>
<feature type="chain" id="PRO_5046400418" evidence="1">
    <location>
        <begin position="29"/>
        <end position="399"/>
    </location>
</feature>
<dbReference type="Pfam" id="PF07833">
    <property type="entry name" value="Cu_amine_oxidN1"/>
    <property type="match status" value="1"/>
</dbReference>
<dbReference type="EMBL" id="JBHTGQ010000024">
    <property type="protein sequence ID" value="MFC7750544.1"/>
    <property type="molecule type" value="Genomic_DNA"/>
</dbReference>
<dbReference type="RefSeq" id="WP_138790095.1">
    <property type="nucleotide sequence ID" value="NZ_JBHTGQ010000024.1"/>
</dbReference>
<sequence length="399" mass="44608">MKSNWKRKALAGVIAMTTAVATAVPAFAAESDEPKPLSVYVGGERLEFETQPLLVEGTTLVQFRPIFEKLGFKVDWDGETRTVTGTKEGLEIVLTIGSDVAKVNGKEVKLEQAARIENDTTLVPLRMVGETADQQVNWIGYERRVDIGDLEHVLGSLYDLHIQYTEDEDKAGVLSTIAESSPVYAEASVLFGRTFALTDMDYEVVDFKLLGAEGNQAVAEAVTLAKKVQGPDELADQQVTQRHVFVNESGSWKLVNSVTVAVDFLNADLYEDKKPSVPAAEAQAIKNFLEQFRIASEKEDWVAYESMYHDEYPNKETLFAQAKQLGALMDLQFEYSDISIIRYEDGEAWVRLHQFSKLTGGQRLIPDFHLDTVYKLKKNAAGEWKLAEDIDLHVQYLVD</sequence>
<gene>
    <name evidence="3" type="ORF">ACFQWB_11475</name>
</gene>
<dbReference type="InterPro" id="IPR032710">
    <property type="entry name" value="NTF2-like_dom_sf"/>
</dbReference>
<feature type="domain" description="Copper amine oxidase-like N-terminal" evidence="2">
    <location>
        <begin position="41"/>
        <end position="146"/>
    </location>
</feature>
<evidence type="ECO:0000259" key="2">
    <source>
        <dbReference type="Pfam" id="PF07833"/>
    </source>
</evidence>